<dbReference type="PANTHER" id="PTHR13104">
    <property type="entry name" value="MED-6-RELATED"/>
    <property type="match status" value="1"/>
</dbReference>
<dbReference type="InterPro" id="IPR007018">
    <property type="entry name" value="Mediator_Med6"/>
</dbReference>
<evidence type="ECO:0000256" key="4">
    <source>
        <dbReference type="ARBA" id="ARBA00023015"/>
    </source>
</evidence>
<comment type="function">
    <text evidence="9">Component of the Mediator complex, a coactivator involved in the regulated transcription of nearly all RNA polymerase II-dependent genes. Mediator functions as a bridge to convey information from gene-specific regulatory proteins to the basal RNA polymerase II transcription machinery. Mediator is recruited to promoters by direct interactions with regulatory proteins and serves as a scaffold for the assembly of a functional preinitiation complex with RNA polymerase II and the general transcription factors.</text>
</comment>
<dbReference type="Gene3D" id="3.10.450.580">
    <property type="entry name" value="Mediator complex, subunit Med6"/>
    <property type="match status" value="1"/>
</dbReference>
<dbReference type="GO" id="GO:0016592">
    <property type="term" value="C:mediator complex"/>
    <property type="evidence" value="ECO:0007669"/>
    <property type="project" value="InterPro"/>
</dbReference>
<feature type="compositionally biased region" description="Basic and acidic residues" evidence="10">
    <location>
        <begin position="225"/>
        <end position="249"/>
    </location>
</feature>
<comment type="subcellular location">
    <subcellularLocation>
        <location evidence="1 9">Nucleus</location>
    </subcellularLocation>
</comment>
<evidence type="ECO:0000256" key="7">
    <source>
        <dbReference type="ARBA" id="ARBA00023242"/>
    </source>
</evidence>
<comment type="caution">
    <text evidence="11">The sequence shown here is derived from an EMBL/GenBank/DDBJ whole genome shotgun (WGS) entry which is preliminary data.</text>
</comment>
<evidence type="ECO:0000313" key="12">
    <source>
        <dbReference type="Proteomes" id="UP001431783"/>
    </source>
</evidence>
<dbReference type="InterPro" id="IPR038566">
    <property type="entry name" value="Mediator_Med6_sf"/>
</dbReference>
<proteinExistence type="inferred from homology"/>
<name>A0AAW1VGB8_9CUCU</name>
<keyword evidence="4 9" id="KW-0805">Transcription regulation</keyword>
<comment type="similarity">
    <text evidence="2 9">Belongs to the Mediator complex subunit 6 family.</text>
</comment>
<evidence type="ECO:0000256" key="5">
    <source>
        <dbReference type="ARBA" id="ARBA00023159"/>
    </source>
</evidence>
<evidence type="ECO:0000313" key="11">
    <source>
        <dbReference type="EMBL" id="KAK9891239.1"/>
    </source>
</evidence>
<comment type="subunit">
    <text evidence="9">Component of the Mediator complex.</text>
</comment>
<evidence type="ECO:0000256" key="9">
    <source>
        <dbReference type="PIRNR" id="PIRNR023869"/>
    </source>
</evidence>
<dbReference type="GO" id="GO:0006357">
    <property type="term" value="P:regulation of transcription by RNA polymerase II"/>
    <property type="evidence" value="ECO:0007669"/>
    <property type="project" value="InterPro"/>
</dbReference>
<evidence type="ECO:0000256" key="6">
    <source>
        <dbReference type="ARBA" id="ARBA00023163"/>
    </source>
</evidence>
<evidence type="ECO:0000256" key="1">
    <source>
        <dbReference type="ARBA" id="ARBA00004123"/>
    </source>
</evidence>
<dbReference type="GO" id="GO:0003712">
    <property type="term" value="F:transcription coregulator activity"/>
    <property type="evidence" value="ECO:0007669"/>
    <property type="project" value="InterPro"/>
</dbReference>
<accession>A0AAW1VGB8</accession>
<evidence type="ECO:0000256" key="2">
    <source>
        <dbReference type="ARBA" id="ARBA00007526"/>
    </source>
</evidence>
<dbReference type="Pfam" id="PF04934">
    <property type="entry name" value="Med6"/>
    <property type="match status" value="1"/>
</dbReference>
<reference evidence="11 12" key="1">
    <citation type="submission" date="2023-03" db="EMBL/GenBank/DDBJ databases">
        <title>Genome insight into feeding habits of ladybird beetles.</title>
        <authorList>
            <person name="Li H.-S."/>
            <person name="Huang Y.-H."/>
            <person name="Pang H."/>
        </authorList>
    </citation>
    <scope>NUCLEOTIDE SEQUENCE [LARGE SCALE GENOMIC DNA]</scope>
    <source>
        <strain evidence="11">SYSU_2023b</strain>
        <tissue evidence="11">Whole body</tissue>
    </source>
</reference>
<keyword evidence="12" id="KW-1185">Reference proteome</keyword>
<dbReference type="PIRSF" id="PIRSF023869">
    <property type="entry name" value="Mediator_MED6_meta/pln"/>
    <property type="match status" value="1"/>
</dbReference>
<evidence type="ECO:0000256" key="8">
    <source>
        <dbReference type="ARBA" id="ARBA00031259"/>
    </source>
</evidence>
<organism evidence="11 12">
    <name type="scientific">Henosepilachna vigintioctopunctata</name>
    <dbReference type="NCBI Taxonomy" id="420089"/>
    <lineage>
        <taxon>Eukaryota</taxon>
        <taxon>Metazoa</taxon>
        <taxon>Ecdysozoa</taxon>
        <taxon>Arthropoda</taxon>
        <taxon>Hexapoda</taxon>
        <taxon>Insecta</taxon>
        <taxon>Pterygota</taxon>
        <taxon>Neoptera</taxon>
        <taxon>Endopterygota</taxon>
        <taxon>Coleoptera</taxon>
        <taxon>Polyphaga</taxon>
        <taxon>Cucujiformia</taxon>
        <taxon>Coccinelloidea</taxon>
        <taxon>Coccinellidae</taxon>
        <taxon>Epilachninae</taxon>
        <taxon>Epilachnini</taxon>
        <taxon>Henosepilachna</taxon>
    </lineage>
</organism>
<dbReference type="Proteomes" id="UP001431783">
    <property type="component" value="Unassembled WGS sequence"/>
</dbReference>
<dbReference type="InterPro" id="IPR016820">
    <property type="entry name" value="Mediator_Med6_met/pln"/>
</dbReference>
<keyword evidence="5 9" id="KW-0010">Activator</keyword>
<dbReference type="EMBL" id="JARQZJ010000127">
    <property type="protein sequence ID" value="KAK9891239.1"/>
    <property type="molecule type" value="Genomic_DNA"/>
</dbReference>
<keyword evidence="6 9" id="KW-0804">Transcription</keyword>
<gene>
    <name evidence="11" type="ORF">WA026_013552</name>
</gene>
<feature type="compositionally biased region" description="Pro residues" evidence="10">
    <location>
        <begin position="200"/>
        <end position="209"/>
    </location>
</feature>
<evidence type="ECO:0000256" key="10">
    <source>
        <dbReference type="SAM" id="MobiDB-lite"/>
    </source>
</evidence>
<feature type="region of interest" description="Disordered" evidence="10">
    <location>
        <begin position="198"/>
        <end position="249"/>
    </location>
</feature>
<sequence length="249" mass="28638">MIPGRLGITPNITDNPLSLSWHDSAWIPILNSTNVLDYFSDRSNPFFDRTCNNEIVKMQRLNPEQLQNMTGLEYVLLHVQEPILYVVRKQHRHGPQPNQVTALADYYIIAGVVYQAPDLASVLNSRLLSAVHHLQSSFEEASSFSRYHASKGYFWDFKSQRNGNEKVKVKEEKPKEEQSSLFQRKRVDMLLGELIKKFPLPIPPQPKPAPTVVTPKQENENGSNEMKEMKPEVKQEKIKPPPEKKPRLN</sequence>
<protein>
    <recommendedName>
        <fullName evidence="3 9">Mediator of RNA polymerase II transcription subunit 6</fullName>
    </recommendedName>
    <alternativeName>
        <fullName evidence="8 9">Mediator complex subunit 6</fullName>
    </alternativeName>
</protein>
<keyword evidence="7 9" id="KW-0539">Nucleus</keyword>
<evidence type="ECO:0000256" key="3">
    <source>
        <dbReference type="ARBA" id="ARBA00020634"/>
    </source>
</evidence>
<dbReference type="AlphaFoldDB" id="A0AAW1VGB8"/>